<gene>
    <name evidence="4" type="ORF">JT362_17500</name>
</gene>
<dbReference type="RefSeq" id="WP_260192319.1">
    <property type="nucleotide sequence ID" value="NZ_JAFFZE010000014.1"/>
</dbReference>
<evidence type="ECO:0000313" key="4">
    <source>
        <dbReference type="EMBL" id="MCT2584912.1"/>
    </source>
</evidence>
<protein>
    <submittedName>
        <fullName evidence="4">TIGR03943 family protein</fullName>
    </submittedName>
</protein>
<dbReference type="Pfam" id="PF09323">
    <property type="entry name" value="DUF1980"/>
    <property type="match status" value="1"/>
</dbReference>
<name>A0ABT2JAM4_9PSEU</name>
<comment type="caution">
    <text evidence="4">The sequence shown here is derived from an EMBL/GenBank/DDBJ whole genome shotgun (WGS) entry which is preliminary data.</text>
</comment>
<proteinExistence type="predicted"/>
<evidence type="ECO:0000256" key="1">
    <source>
        <dbReference type="SAM" id="Phobius"/>
    </source>
</evidence>
<feature type="domain" description="DUF1980" evidence="3">
    <location>
        <begin position="146"/>
        <end position="237"/>
    </location>
</feature>
<accession>A0ABT2JAM4</accession>
<dbReference type="NCBIfam" id="TIGR03943">
    <property type="entry name" value="TIGR03943 family putative permease subunit"/>
    <property type="match status" value="1"/>
</dbReference>
<dbReference type="Proteomes" id="UP001156441">
    <property type="component" value="Unassembled WGS sequence"/>
</dbReference>
<keyword evidence="1" id="KW-1133">Transmembrane helix</keyword>
<feature type="transmembrane region" description="Helical" evidence="1">
    <location>
        <begin position="33"/>
        <end position="54"/>
    </location>
</feature>
<keyword evidence="1" id="KW-0472">Membrane</keyword>
<feature type="transmembrane region" description="Helical" evidence="1">
    <location>
        <begin position="75"/>
        <end position="93"/>
    </location>
</feature>
<evidence type="ECO:0000313" key="5">
    <source>
        <dbReference type="Proteomes" id="UP001156441"/>
    </source>
</evidence>
<dbReference type="PANTHER" id="PTHR40047:SF1">
    <property type="entry name" value="UPF0703 PROTEIN YCGQ"/>
    <property type="match status" value="1"/>
</dbReference>
<evidence type="ECO:0000259" key="3">
    <source>
        <dbReference type="Pfam" id="PF21537"/>
    </source>
</evidence>
<dbReference type="Pfam" id="PF21537">
    <property type="entry name" value="DUF1980_C"/>
    <property type="match status" value="1"/>
</dbReference>
<dbReference type="InterPro" id="IPR048493">
    <property type="entry name" value="DUF1980_N"/>
</dbReference>
<reference evidence="4 5" key="1">
    <citation type="submission" date="2021-02" db="EMBL/GenBank/DDBJ databases">
        <title>Actinophytocola xerophila sp. nov., isolated from soil of cotton cropping field.</title>
        <authorList>
            <person name="Huang R."/>
            <person name="Chen X."/>
            <person name="Ge X."/>
            <person name="Liu W."/>
        </authorList>
    </citation>
    <scope>NUCLEOTIDE SEQUENCE [LARGE SCALE GENOMIC DNA]</scope>
    <source>
        <strain evidence="4 5">S1-96</strain>
    </source>
</reference>
<dbReference type="InterPro" id="IPR048447">
    <property type="entry name" value="DUF1980_C"/>
</dbReference>
<dbReference type="InterPro" id="IPR052955">
    <property type="entry name" value="UPF0703_membrane_permease"/>
</dbReference>
<feature type="domain" description="DUF1980" evidence="2">
    <location>
        <begin position="8"/>
        <end position="101"/>
    </location>
</feature>
<dbReference type="PANTHER" id="PTHR40047">
    <property type="entry name" value="UPF0703 PROTEIN YCGQ"/>
    <property type="match status" value="1"/>
</dbReference>
<sequence length="239" mass="25723">MRRETQNVLLVLLGGALLKISFTGAYLRYVKPAHQWLLIAGGVVMLVLAAVSIVRDVTARRHVEHPDHEHSTRSAWLLVLPVLAVFLVAPPALGSDSVERAGDAAPRAAASAEDDGSALFPALPPGEVLPLTLSEFVERAAWDSADSLDGRRIRLTGFVVHEGDKTHVARFAISCCAADAYPIKVLLDGADLTDRPDDSWIRAVVELVPGSPTKANGYVPTVTVHSVQPIPQPEDPYEH</sequence>
<organism evidence="4 5">
    <name type="scientific">Actinophytocola gossypii</name>
    <dbReference type="NCBI Taxonomy" id="2812003"/>
    <lineage>
        <taxon>Bacteria</taxon>
        <taxon>Bacillati</taxon>
        <taxon>Actinomycetota</taxon>
        <taxon>Actinomycetes</taxon>
        <taxon>Pseudonocardiales</taxon>
        <taxon>Pseudonocardiaceae</taxon>
    </lineage>
</organism>
<keyword evidence="5" id="KW-1185">Reference proteome</keyword>
<evidence type="ECO:0000259" key="2">
    <source>
        <dbReference type="Pfam" id="PF09323"/>
    </source>
</evidence>
<keyword evidence="1" id="KW-0812">Transmembrane</keyword>
<dbReference type="InterPro" id="IPR015402">
    <property type="entry name" value="DUF1980"/>
</dbReference>
<dbReference type="EMBL" id="JAFFZE010000014">
    <property type="protein sequence ID" value="MCT2584912.1"/>
    <property type="molecule type" value="Genomic_DNA"/>
</dbReference>